<dbReference type="KEGG" id="nay:HYG81_04200"/>
<evidence type="ECO:0000259" key="2">
    <source>
        <dbReference type="Pfam" id="PF13579"/>
    </source>
</evidence>
<dbReference type="RefSeq" id="WP_180841992.1">
    <property type="nucleotide sequence ID" value="NZ_CP059154.1"/>
</dbReference>
<dbReference type="SUPFAM" id="SSF53756">
    <property type="entry name" value="UDP-Glycosyltransferase/glycogen phosphorylase"/>
    <property type="match status" value="1"/>
</dbReference>
<dbReference type="InterPro" id="IPR001296">
    <property type="entry name" value="Glyco_trans_1"/>
</dbReference>
<evidence type="ECO:0000259" key="1">
    <source>
        <dbReference type="Pfam" id="PF00534"/>
    </source>
</evidence>
<dbReference type="Gene3D" id="3.40.50.2000">
    <property type="entry name" value="Glycogen Phosphorylase B"/>
    <property type="match status" value="2"/>
</dbReference>
<feature type="domain" description="Glycosyltransferase subfamily 4-like N-terminal" evidence="2">
    <location>
        <begin position="15"/>
        <end position="168"/>
    </location>
</feature>
<dbReference type="InterPro" id="IPR028098">
    <property type="entry name" value="Glyco_trans_4-like_N"/>
</dbReference>
<dbReference type="PANTHER" id="PTHR45947">
    <property type="entry name" value="SULFOQUINOVOSYL TRANSFERASE SQD2"/>
    <property type="match status" value="1"/>
</dbReference>
<protein>
    <submittedName>
        <fullName evidence="3">Glycosyltransferase</fullName>
    </submittedName>
</protein>
<dbReference type="Proteomes" id="UP000510869">
    <property type="component" value="Chromosome"/>
</dbReference>
<dbReference type="PANTHER" id="PTHR45947:SF3">
    <property type="entry name" value="SULFOQUINOVOSYL TRANSFERASE SQD2"/>
    <property type="match status" value="1"/>
</dbReference>
<evidence type="ECO:0000313" key="3">
    <source>
        <dbReference type="EMBL" id="QLK26821.1"/>
    </source>
</evidence>
<evidence type="ECO:0000313" key="4">
    <source>
        <dbReference type="Proteomes" id="UP000510869"/>
    </source>
</evidence>
<feature type="domain" description="Glycosyl transferase family 1" evidence="1">
    <location>
        <begin position="184"/>
        <end position="341"/>
    </location>
</feature>
<proteinExistence type="predicted"/>
<organism evidence="3 4">
    <name type="scientific">Natrinema zhouii</name>
    <dbReference type="NCBI Taxonomy" id="1710539"/>
    <lineage>
        <taxon>Archaea</taxon>
        <taxon>Methanobacteriati</taxon>
        <taxon>Methanobacteriota</taxon>
        <taxon>Stenosarchaea group</taxon>
        <taxon>Halobacteria</taxon>
        <taxon>Halobacteriales</taxon>
        <taxon>Natrialbaceae</taxon>
        <taxon>Natrinema</taxon>
    </lineage>
</organism>
<dbReference type="Pfam" id="PF00534">
    <property type="entry name" value="Glycos_transf_1"/>
    <property type="match status" value="1"/>
</dbReference>
<keyword evidence="4" id="KW-1185">Reference proteome</keyword>
<accession>A0A7D6GQR4</accession>
<dbReference type="InterPro" id="IPR050194">
    <property type="entry name" value="Glycosyltransferase_grp1"/>
</dbReference>
<dbReference type="OrthoDB" id="132546at2157"/>
<dbReference type="EMBL" id="CP059154">
    <property type="protein sequence ID" value="QLK26821.1"/>
    <property type="molecule type" value="Genomic_DNA"/>
</dbReference>
<sequence length="363" mass="39827">MNVLQVSKFYAPHVGGIEHVVQQLAEGLDNHGHDVTVLASARYGSGTREHINGIPVVRTSSLGTLLSTPLSPTYPIRLHELNDVDIIHIHLPNPLATVSELLANQTDASIFVTYHSDIVRQQIAGRVYQPILHRFLDRADQIITTSPRLRDNSAVLSQYRDNCAVVPLSVSLDEMSNPLSNSPSIDIDDSIVLFVGRLNYYKGVEYLIDAMSSVDGTLLVVGDGPRRQKLETQAANSDASVKFLGRVDDATLEACYTDADVFVLPSVEPSEAFGIVQLEAMAHGLPIVNTNLPTGVPWVSKHGETGLTVPPRDSDALASAISELLTGDKRRQLFVENARNRVLEMFLEDKMIESTIELYKRAI</sequence>
<name>A0A7D6GQR4_9EURY</name>
<dbReference type="GeneID" id="56142379"/>
<dbReference type="GO" id="GO:0016757">
    <property type="term" value="F:glycosyltransferase activity"/>
    <property type="evidence" value="ECO:0007669"/>
    <property type="project" value="InterPro"/>
</dbReference>
<dbReference type="AlphaFoldDB" id="A0A7D6GQR4"/>
<dbReference type="Pfam" id="PF13579">
    <property type="entry name" value="Glyco_trans_4_4"/>
    <property type="match status" value="1"/>
</dbReference>
<gene>
    <name evidence="3" type="ORF">HYG81_04200</name>
</gene>
<reference evidence="3 4" key="1">
    <citation type="submission" date="2020-07" db="EMBL/GenBank/DDBJ databases">
        <title>Natrinema (YPL30) sp. nov. and Haloterrigena xxxxxx (YPL8) sp. nov., isolated from a salt mine.</title>
        <authorList>
            <person name="Cui H."/>
        </authorList>
    </citation>
    <scope>NUCLEOTIDE SEQUENCE [LARGE SCALE GENOMIC DNA]</scope>
    <source>
        <strain evidence="3 4">YPL13</strain>
    </source>
</reference>